<evidence type="ECO:0000256" key="2">
    <source>
        <dbReference type="SAM" id="SignalP"/>
    </source>
</evidence>
<dbReference type="AlphaFoldDB" id="A0A5B1LN80"/>
<evidence type="ECO:0000313" key="3">
    <source>
        <dbReference type="EMBL" id="KAA1421089.1"/>
    </source>
</evidence>
<evidence type="ECO:0008006" key="5">
    <source>
        <dbReference type="Google" id="ProtNLM"/>
    </source>
</evidence>
<sequence length="194" mass="19463">MRGTVLLAGAILGAATLIGAPTSSVAAPDPYTGGITTECNVSVPGNLEAGEKIKIKVNVNANSPTPPTGKITLVVLAGPGGGVARRELTEIWSKTVNYSGGTKTVVGPALQAAQHYKVGIRFRPGDDTFLRCAGGVLFGVEAAGDNNHNPDGPGGLLPDTGGPALLWLILGMGLVGGGAGTVVYARRRTAPATV</sequence>
<feature type="chain" id="PRO_5023048056" description="LPXTG cell wall anchor domain-containing protein" evidence="2">
    <location>
        <begin position="27"/>
        <end position="194"/>
    </location>
</feature>
<comment type="caution">
    <text evidence="3">The sequence shown here is derived from an EMBL/GenBank/DDBJ whole genome shotgun (WGS) entry which is preliminary data.</text>
</comment>
<keyword evidence="1" id="KW-0472">Membrane</keyword>
<gene>
    <name evidence="3" type="ORF">F0U44_01840</name>
</gene>
<keyword evidence="4" id="KW-1185">Reference proteome</keyword>
<feature type="transmembrane region" description="Helical" evidence="1">
    <location>
        <begin position="164"/>
        <end position="185"/>
    </location>
</feature>
<keyword evidence="1" id="KW-1133">Transmembrane helix</keyword>
<name>A0A5B1LN80_9ACTN</name>
<reference evidence="3 4" key="2">
    <citation type="submission" date="2019-09" db="EMBL/GenBank/DDBJ databases">
        <authorList>
            <person name="Jin C."/>
        </authorList>
    </citation>
    <scope>NUCLEOTIDE SEQUENCE [LARGE SCALE GENOMIC DNA]</scope>
    <source>
        <strain evidence="3 4">BN130099</strain>
    </source>
</reference>
<accession>A0A5B1LN80</accession>
<proteinExistence type="predicted"/>
<keyword evidence="1" id="KW-0812">Transmembrane</keyword>
<dbReference type="RefSeq" id="WP_149726549.1">
    <property type="nucleotide sequence ID" value="NZ_VUJV01000001.1"/>
</dbReference>
<evidence type="ECO:0000256" key="1">
    <source>
        <dbReference type="SAM" id="Phobius"/>
    </source>
</evidence>
<feature type="signal peptide" evidence="2">
    <location>
        <begin position="1"/>
        <end position="26"/>
    </location>
</feature>
<dbReference type="EMBL" id="VUJV01000001">
    <property type="protein sequence ID" value="KAA1421089.1"/>
    <property type="molecule type" value="Genomic_DNA"/>
</dbReference>
<protein>
    <recommendedName>
        <fullName evidence="5">LPXTG cell wall anchor domain-containing protein</fullName>
    </recommendedName>
</protein>
<organism evidence="3 4">
    <name type="scientific">Nocardioides humilatus</name>
    <dbReference type="NCBI Taxonomy" id="2607660"/>
    <lineage>
        <taxon>Bacteria</taxon>
        <taxon>Bacillati</taxon>
        <taxon>Actinomycetota</taxon>
        <taxon>Actinomycetes</taxon>
        <taxon>Propionibacteriales</taxon>
        <taxon>Nocardioidaceae</taxon>
        <taxon>Nocardioides</taxon>
    </lineage>
</organism>
<evidence type="ECO:0000313" key="4">
    <source>
        <dbReference type="Proteomes" id="UP000325003"/>
    </source>
</evidence>
<dbReference type="Proteomes" id="UP000325003">
    <property type="component" value="Unassembled WGS sequence"/>
</dbReference>
<reference evidence="3 4" key="1">
    <citation type="submission" date="2019-09" db="EMBL/GenBank/DDBJ databases">
        <title>Nocardioides panacisoli sp. nov., isolated from the soil of a ginseng field.</title>
        <authorList>
            <person name="Cho C."/>
        </authorList>
    </citation>
    <scope>NUCLEOTIDE SEQUENCE [LARGE SCALE GENOMIC DNA]</scope>
    <source>
        <strain evidence="3 4">BN130099</strain>
    </source>
</reference>
<keyword evidence="2" id="KW-0732">Signal</keyword>